<dbReference type="PANTHER" id="PTHR30024">
    <property type="entry name" value="ALIPHATIC SULFONATES-BINDING PROTEIN-RELATED"/>
    <property type="match status" value="1"/>
</dbReference>
<keyword evidence="7" id="KW-1185">Reference proteome</keyword>
<proteinExistence type="inferred from homology"/>
<comment type="subcellular location">
    <subcellularLocation>
        <location evidence="1">Periplasm</location>
    </subcellularLocation>
</comment>
<protein>
    <submittedName>
        <fullName evidence="6">Nitrate ABC transporter substrate-binding protein</fullName>
    </submittedName>
</protein>
<dbReference type="AlphaFoldDB" id="A0A161LV22"/>
<dbReference type="PANTHER" id="PTHR30024:SF47">
    <property type="entry name" value="TAURINE-BINDING PERIPLASMIC PROTEIN"/>
    <property type="match status" value="1"/>
</dbReference>
<dbReference type="Gene3D" id="3.40.190.10">
    <property type="entry name" value="Periplasmic binding protein-like II"/>
    <property type="match status" value="2"/>
</dbReference>
<dbReference type="GO" id="GO:0042597">
    <property type="term" value="C:periplasmic space"/>
    <property type="evidence" value="ECO:0007669"/>
    <property type="project" value="UniProtKB-SubCell"/>
</dbReference>
<dbReference type="OrthoDB" id="8892982at2"/>
<feature type="domain" description="Solute-binding protein family 3/N-terminal" evidence="5">
    <location>
        <begin position="46"/>
        <end position="275"/>
    </location>
</feature>
<comment type="similarity">
    <text evidence="2">Belongs to the bacterial solute-binding protein SsuA/TauA family.</text>
</comment>
<evidence type="ECO:0000256" key="3">
    <source>
        <dbReference type="ARBA" id="ARBA00022729"/>
    </source>
</evidence>
<organism evidence="6 7">
    <name type="scientific">Planomonospora sphaerica</name>
    <dbReference type="NCBI Taxonomy" id="161355"/>
    <lineage>
        <taxon>Bacteria</taxon>
        <taxon>Bacillati</taxon>
        <taxon>Actinomycetota</taxon>
        <taxon>Actinomycetes</taxon>
        <taxon>Streptosporangiales</taxon>
        <taxon>Streptosporangiaceae</taxon>
        <taxon>Planomonospora</taxon>
    </lineage>
</organism>
<dbReference type="InterPro" id="IPR001638">
    <property type="entry name" value="Solute-binding_3/MltF_N"/>
</dbReference>
<gene>
    <name evidence="6" type="ORF">PS9374_01214</name>
</gene>
<evidence type="ECO:0000256" key="1">
    <source>
        <dbReference type="ARBA" id="ARBA00004418"/>
    </source>
</evidence>
<dbReference type="Proteomes" id="UP000077701">
    <property type="component" value="Unassembled WGS sequence"/>
</dbReference>
<evidence type="ECO:0000256" key="4">
    <source>
        <dbReference type="SAM" id="SignalP"/>
    </source>
</evidence>
<dbReference type="PROSITE" id="PS51257">
    <property type="entry name" value="PROKAR_LIPOPROTEIN"/>
    <property type="match status" value="1"/>
</dbReference>
<evidence type="ECO:0000313" key="6">
    <source>
        <dbReference type="EMBL" id="GAT65581.1"/>
    </source>
</evidence>
<evidence type="ECO:0000256" key="2">
    <source>
        <dbReference type="ARBA" id="ARBA00010742"/>
    </source>
</evidence>
<evidence type="ECO:0000259" key="5">
    <source>
        <dbReference type="SMART" id="SM00062"/>
    </source>
</evidence>
<dbReference type="GO" id="GO:0042918">
    <property type="term" value="P:alkanesulfonate transmembrane transport"/>
    <property type="evidence" value="ECO:0007669"/>
    <property type="project" value="TreeGrafter"/>
</dbReference>
<dbReference type="RefSeq" id="WP_068895077.1">
    <property type="nucleotide sequence ID" value="NZ_BDCX01000002.1"/>
</dbReference>
<name>A0A161LV22_9ACTN</name>
<evidence type="ECO:0000313" key="7">
    <source>
        <dbReference type="Proteomes" id="UP000077701"/>
    </source>
</evidence>
<reference evidence="7" key="2">
    <citation type="submission" date="2016-04" db="EMBL/GenBank/DDBJ databases">
        <title>Planomonospora sphaerica JCM9374 whole genome shotgun sequence.</title>
        <authorList>
            <person name="Suzuki T."/>
            <person name="Dohra H."/>
            <person name="Kodani S."/>
        </authorList>
    </citation>
    <scope>NUCLEOTIDE SEQUENCE [LARGE SCALE GENOMIC DNA]</scope>
    <source>
        <strain evidence="7">JCM 9374</strain>
    </source>
</reference>
<feature type="signal peptide" evidence="4">
    <location>
        <begin position="1"/>
        <end position="21"/>
    </location>
</feature>
<dbReference type="EMBL" id="BDCX01000002">
    <property type="protein sequence ID" value="GAT65581.1"/>
    <property type="molecule type" value="Genomic_DNA"/>
</dbReference>
<comment type="caution">
    <text evidence="6">The sequence shown here is derived from an EMBL/GenBank/DDBJ whole genome shotgun (WGS) entry which is preliminary data.</text>
</comment>
<dbReference type="STRING" id="161355.PS9374_01214"/>
<reference evidence="6 7" key="1">
    <citation type="journal article" date="2016" name="Genome Announc.">
        <title>Draft Genome Sequence of Planomonospora sphaerica JCM9374, a Rare Actinomycete.</title>
        <authorList>
            <person name="Dohra H."/>
            <person name="Suzuki T."/>
            <person name="Inoue Y."/>
            <person name="Kodani S."/>
        </authorList>
    </citation>
    <scope>NUCLEOTIDE SEQUENCE [LARGE SCALE GENOMIC DNA]</scope>
    <source>
        <strain evidence="6 7">JCM 9374</strain>
    </source>
</reference>
<accession>A0A161LV22</accession>
<dbReference type="SUPFAM" id="SSF53850">
    <property type="entry name" value="Periplasmic binding protein-like II"/>
    <property type="match status" value="1"/>
</dbReference>
<keyword evidence="3 4" id="KW-0732">Signal</keyword>
<feature type="chain" id="PRO_5038675183" evidence="4">
    <location>
        <begin position="22"/>
        <end position="330"/>
    </location>
</feature>
<dbReference type="Pfam" id="PF09084">
    <property type="entry name" value="NMT1"/>
    <property type="match status" value="1"/>
</dbReference>
<dbReference type="SMART" id="SM00062">
    <property type="entry name" value="PBPb"/>
    <property type="match status" value="1"/>
</dbReference>
<sequence length="330" mass="34154">MRFRLAGRAAAVGLAAVLALAACGGSDPETTASAAPGGAGGPEKTQLTIGALPIPDSAALYIADKRGFFAGEGLTVKIEPVQGGAQAQQSLLGGSLDATQTNYVSTFLAVSAGNKMKIISDLYQATPNSFNLMVAKDSPIKTPADLKGKKVAVNSLKNIGTLAVTSVLKTHGLTAEDVQFLEFPFPDMAGQLEKGVVDAAWMTEPHLTAAATKIGAQKLADTMTGPTADFPIAGVIVTEKFVNENPKTVAAFQRAVAKAQQIAASDRKAVEEILPTYTKIDAATAAVITLGTFPTSLDETRLQRVADLMVEQGYLKSPIEAKTILPGANG</sequence>
<dbReference type="InterPro" id="IPR015168">
    <property type="entry name" value="SsuA/THI5"/>
</dbReference>